<proteinExistence type="predicted"/>
<keyword evidence="3" id="KW-1185">Reference proteome</keyword>
<evidence type="ECO:0000313" key="3">
    <source>
        <dbReference type="Proteomes" id="UP001642260"/>
    </source>
</evidence>
<dbReference type="InterPro" id="IPR011004">
    <property type="entry name" value="Trimer_LpxA-like_sf"/>
</dbReference>
<evidence type="ECO:0000259" key="1">
    <source>
        <dbReference type="Pfam" id="PF25087"/>
    </source>
</evidence>
<dbReference type="Gene3D" id="2.160.10.10">
    <property type="entry name" value="Hexapeptide repeat proteins"/>
    <property type="match status" value="1"/>
</dbReference>
<dbReference type="AlphaFoldDB" id="A0ABC8K299"/>
<dbReference type="InterPro" id="IPR056729">
    <property type="entry name" value="GMPPB_C"/>
</dbReference>
<comment type="caution">
    <text evidence="2">The sequence shown here is derived from an EMBL/GenBank/DDBJ whole genome shotgun (WGS) entry which is preliminary data.</text>
</comment>
<dbReference type="Proteomes" id="UP001642260">
    <property type="component" value="Unassembled WGS sequence"/>
</dbReference>
<sequence>MALTYVLAKIGPNALNLCKCSCWPGPGVRLISCIILDDVEIMENAVVTNAIVGWKSSIGGDGHVSSE</sequence>
<name>A0ABC8K299_ERUVS</name>
<evidence type="ECO:0000313" key="2">
    <source>
        <dbReference type="EMBL" id="CAH8351851.1"/>
    </source>
</evidence>
<reference evidence="2 3" key="1">
    <citation type="submission" date="2022-03" db="EMBL/GenBank/DDBJ databases">
        <authorList>
            <person name="Macdonald S."/>
            <person name="Ahmed S."/>
            <person name="Newling K."/>
        </authorList>
    </citation>
    <scope>NUCLEOTIDE SEQUENCE [LARGE SCALE GENOMIC DNA]</scope>
</reference>
<dbReference type="EMBL" id="CAKOAT010171821">
    <property type="protein sequence ID" value="CAH8351851.1"/>
    <property type="molecule type" value="Genomic_DNA"/>
</dbReference>
<organism evidence="2 3">
    <name type="scientific">Eruca vesicaria subsp. sativa</name>
    <name type="common">Garden rocket</name>
    <name type="synonym">Eruca sativa</name>
    <dbReference type="NCBI Taxonomy" id="29727"/>
    <lineage>
        <taxon>Eukaryota</taxon>
        <taxon>Viridiplantae</taxon>
        <taxon>Streptophyta</taxon>
        <taxon>Embryophyta</taxon>
        <taxon>Tracheophyta</taxon>
        <taxon>Spermatophyta</taxon>
        <taxon>Magnoliopsida</taxon>
        <taxon>eudicotyledons</taxon>
        <taxon>Gunneridae</taxon>
        <taxon>Pentapetalae</taxon>
        <taxon>rosids</taxon>
        <taxon>malvids</taxon>
        <taxon>Brassicales</taxon>
        <taxon>Brassicaceae</taxon>
        <taxon>Brassiceae</taxon>
        <taxon>Eruca</taxon>
    </lineage>
</organism>
<accession>A0ABC8K299</accession>
<dbReference type="SUPFAM" id="SSF51161">
    <property type="entry name" value="Trimeric LpxA-like enzymes"/>
    <property type="match status" value="1"/>
</dbReference>
<feature type="domain" description="Mannose-1-phosphate guanyltransferase C-terminal" evidence="1">
    <location>
        <begin position="8"/>
        <end position="64"/>
    </location>
</feature>
<gene>
    <name evidence="2" type="ORF">ERUC_LOCUS18380</name>
</gene>
<protein>
    <recommendedName>
        <fullName evidence="1">Mannose-1-phosphate guanyltransferase C-terminal domain-containing protein</fullName>
    </recommendedName>
</protein>
<dbReference type="Pfam" id="PF25087">
    <property type="entry name" value="GMPPB_C"/>
    <property type="match status" value="1"/>
</dbReference>